<dbReference type="InterPro" id="IPR012340">
    <property type="entry name" value="NA-bd_OB-fold"/>
</dbReference>
<dbReference type="GO" id="GO:0006402">
    <property type="term" value="P:mRNA catabolic process"/>
    <property type="evidence" value="ECO:0007669"/>
    <property type="project" value="UniProtKB-UniRule"/>
</dbReference>
<keyword evidence="12 15" id="KW-0460">Magnesium</keyword>
<feature type="domain" description="S1 motif" evidence="17">
    <location>
        <begin position="40"/>
        <end position="106"/>
    </location>
</feature>
<feature type="compositionally biased region" description="Low complexity" evidence="16">
    <location>
        <begin position="896"/>
        <end position="910"/>
    </location>
</feature>
<reference evidence="20 21" key="1">
    <citation type="submission" date="2019-03" db="EMBL/GenBank/DDBJ databases">
        <authorList>
            <person name="Kox A.R. M."/>
        </authorList>
    </citation>
    <scope>NUCLEOTIDE SEQUENCE [LARGE SCALE GENOMIC DNA]</scope>
    <source>
        <strain evidence="20">MTUNDRAET4 annotated genome</strain>
    </source>
</reference>
<dbReference type="GO" id="GO:0000049">
    <property type="term" value="F:tRNA binding"/>
    <property type="evidence" value="ECO:0007669"/>
    <property type="project" value="UniProtKB-KW"/>
</dbReference>
<evidence type="ECO:0000313" key="20">
    <source>
        <dbReference type="EMBL" id="VFU08067.1"/>
    </source>
</evidence>
<feature type="region of interest" description="Disordered" evidence="16">
    <location>
        <begin position="207"/>
        <end position="298"/>
    </location>
</feature>
<keyword evidence="14 15" id="KW-0472">Membrane</keyword>
<comment type="similarity">
    <text evidence="1">Belongs to the RNase E/G family. RNase G subfamily.</text>
</comment>
<dbReference type="InterPro" id="IPR048583">
    <property type="entry name" value="RNase_E_G_thioredoxin-like"/>
</dbReference>
<evidence type="ECO:0000256" key="9">
    <source>
        <dbReference type="ARBA" id="ARBA00022730"/>
    </source>
</evidence>
<dbReference type="EC" id="3.1.26.12" evidence="15"/>
<comment type="similarity">
    <text evidence="15">Belongs to the RNase E/G family. RNase E subfamily.</text>
</comment>
<dbReference type="InterPro" id="IPR019307">
    <property type="entry name" value="RNA-bd_AU-1/RNase_E/G"/>
</dbReference>
<dbReference type="Pfam" id="PF10150">
    <property type="entry name" value="RNase_E_G"/>
    <property type="match status" value="1"/>
</dbReference>
<keyword evidence="8 15" id="KW-0479">Metal-binding</keyword>
<keyword evidence="10 15" id="KW-0255">Endonuclease</keyword>
<sequence length="1057" mass="114823">MANKMLIDASHPEETRVVVLRGNRVEEFDFESASKKQLRGNIYLAKVTRVEPSLQAAFVDYGGNRHGFLAFSEIHPDYYQIPVVDRQALIDEEAKAQRDEEDEETGGQRRSRRFRRGDRGGRRAEKRAADGETLSEPFADSQDVEADTNAGAEPTFEPQEGASSVQESDESRALETAGAPEMLFAADEGSHNAIGAEVSFAADDASAAFGDASSESSLDEEAERAGAAFDESAPEREASFSEPTDEALSGDLRPGEAEAGSDTRTSDRRSADADEDGEDEEEHVEQLGGDAMEEVPFRPQRYRKQYKIQEVIKRRQVLLVQVVKEERGNKGAALTTYLSLAGRYSVLMPNTARGGGISRKITDSTDRQRLKSIAQELEVPEGMGVILRTAGASRTKPEVKRDFEYLLRMWETVRETTLKSTAPMLVYEEGSLIKRAIRDLYNKDIDDIVVAGEKGFREARDFMRLLMPSHARSVQPYRDPQPIFSKSGVEAQLDAMFLNQVTLKSGGYIVINQTEALVAIDVNSGRSTREHNIEDTALRTNLEAADEVARQLRLRDLAGLIVVDFIDMEEGRNNRAVERRLKDALKNDRARIQVGRISHFGLLEMSRQRIRTGVLEGSTEICPHCSGSGMLRSTASIALHVLRVVEDALIKSASHDLIVKTRTPVALYILNEKRATLRDLERRFGVAVTIDSDDSLIGAVYHAIERGEPASGGHEPLALAAGEPAHFTPEEFGEEILVEFEEPQESAPGSHLTAIEAQDEDETQDENGQRGEGESESEADSRRRRRRRRRRGRGSDREGSGIAANAPQPSDEALQVMAQIGGLQPLGANAGNAFEGGATSDAEPEFGAEEGVAEAPVETVAVGETAPPLPDAEAVPAKAGERRRSRRGVKARDTAAEAAAETLAGVAPELALERQAQDAPAANADAETEAAPPARRNRRAPRARAPRRAAAGIEAATAPTEAADVSAAEGQPFSAEGETAPAVSHTPEALTEHQGAESVAEPVLDLQPSQGAPAAEAPASVPAHEPAEPETQPAQEQDPNRPKRSGWWQRAKASLSR</sequence>
<feature type="compositionally biased region" description="Low complexity" evidence="16">
    <location>
        <begin position="853"/>
        <end position="866"/>
    </location>
</feature>
<evidence type="ECO:0000256" key="2">
    <source>
        <dbReference type="ARBA" id="ARBA00022475"/>
    </source>
</evidence>
<feature type="binding site" evidence="15">
    <location>
        <position position="564"/>
    </location>
    <ligand>
        <name>Mg(2+)</name>
        <dbReference type="ChEBI" id="CHEBI:18420"/>
        <note>catalytic</note>
    </ligand>
</feature>
<feature type="binding site" evidence="15">
    <location>
        <position position="622"/>
    </location>
    <ligand>
        <name>Zn(2+)</name>
        <dbReference type="ChEBI" id="CHEBI:29105"/>
        <note>ligand shared between dimeric partners</note>
    </ligand>
</feature>
<dbReference type="InterPro" id="IPR028878">
    <property type="entry name" value="RNase_E"/>
</dbReference>
<comment type="subcellular location">
    <subcellularLocation>
        <location evidence="15">Cytoplasm</location>
    </subcellularLocation>
    <subcellularLocation>
        <location evidence="15">Cell inner membrane</location>
        <topology evidence="15">Peripheral membrane protein</topology>
        <orientation evidence="15">Cytoplasmic side</orientation>
    </subcellularLocation>
</comment>
<dbReference type="Gene3D" id="2.40.50.140">
    <property type="entry name" value="Nucleic acid-binding proteins"/>
    <property type="match status" value="2"/>
</dbReference>
<protein>
    <recommendedName>
        <fullName evidence="15">Ribonuclease E</fullName>
        <shortName evidence="15">RNase E</shortName>
        <ecNumber evidence="15">3.1.26.12</ecNumber>
    </recommendedName>
</protein>
<dbReference type="HAMAP" id="MF_00970">
    <property type="entry name" value="RNase_E"/>
    <property type="match status" value="1"/>
</dbReference>
<gene>
    <name evidence="15 20" type="primary">rne</name>
    <name evidence="20" type="ORF">MTUNDRAET4_1174</name>
</gene>
<feature type="compositionally biased region" description="Low complexity" evidence="16">
    <location>
        <begin position="948"/>
        <end position="969"/>
    </location>
</feature>
<dbReference type="KEGG" id="mtun:MTUNDRAET4_1174"/>
<dbReference type="Gene3D" id="3.40.1260.20">
    <property type="entry name" value="Ribonuclease E, catalytic domain"/>
    <property type="match status" value="1"/>
</dbReference>
<feature type="region of interest" description="Required for zinc-mediated homotetramerization and catalytic activity" evidence="15">
    <location>
        <begin position="622"/>
        <end position="625"/>
    </location>
</feature>
<dbReference type="PANTHER" id="PTHR30001:SF1">
    <property type="entry name" value="RIBONUCLEASE E_G-LIKE PROTEIN, CHLOROPLASTIC"/>
    <property type="match status" value="1"/>
</dbReference>
<dbReference type="GO" id="GO:0008995">
    <property type="term" value="F:ribonuclease E activity"/>
    <property type="evidence" value="ECO:0007669"/>
    <property type="project" value="UniProtKB-EC"/>
</dbReference>
<dbReference type="OrthoDB" id="9804278at2"/>
<comment type="catalytic activity">
    <reaction evidence="15">
        <text>Endonucleolytic cleavage of single-stranded RNA in A- and U-rich regions.</text>
        <dbReference type="EC" id="3.1.26.12"/>
    </reaction>
</comment>
<comment type="cofactor">
    <cofactor evidence="15">
        <name>Mg(2+)</name>
        <dbReference type="ChEBI" id="CHEBI:18420"/>
    </cofactor>
    <text evidence="15">Binds 1 Mg(2+) ion per subunit.</text>
</comment>
<keyword evidence="9 15" id="KW-0699">rRNA-binding</keyword>
<feature type="domain" description="RNase E/G thioredoxin-like" evidence="19">
    <location>
        <begin position="621"/>
        <end position="701"/>
    </location>
</feature>
<feature type="compositionally biased region" description="Acidic residues" evidence="16">
    <location>
        <begin position="273"/>
        <end position="283"/>
    </location>
</feature>
<evidence type="ECO:0000256" key="1">
    <source>
        <dbReference type="ARBA" id="ARBA00005663"/>
    </source>
</evidence>
<keyword evidence="4 15" id="KW-0997">Cell inner membrane</keyword>
<evidence type="ECO:0000256" key="14">
    <source>
        <dbReference type="ARBA" id="ARBA00023136"/>
    </source>
</evidence>
<keyword evidence="6 15" id="KW-0819">tRNA processing</keyword>
<keyword evidence="3 15" id="KW-0963">Cytoplasm</keyword>
<dbReference type="InterPro" id="IPR003029">
    <property type="entry name" value="S1_domain"/>
</dbReference>
<dbReference type="SUPFAM" id="SSF50249">
    <property type="entry name" value="Nucleic acid-binding proteins"/>
    <property type="match status" value="1"/>
</dbReference>
<dbReference type="GO" id="GO:0009898">
    <property type="term" value="C:cytoplasmic side of plasma membrane"/>
    <property type="evidence" value="ECO:0007669"/>
    <property type="project" value="UniProtKB-UniRule"/>
</dbReference>
<accession>A0A4V6IMD9</accession>
<dbReference type="NCBIfam" id="TIGR00757">
    <property type="entry name" value="RNaseEG"/>
    <property type="match status" value="1"/>
</dbReference>
<keyword evidence="2 15" id="KW-1003">Cell membrane</keyword>
<feature type="compositionally biased region" description="Basic residues" evidence="16">
    <location>
        <begin position="782"/>
        <end position="792"/>
    </location>
</feature>
<evidence type="ECO:0000256" key="7">
    <source>
        <dbReference type="ARBA" id="ARBA00022722"/>
    </source>
</evidence>
<evidence type="ECO:0000256" key="6">
    <source>
        <dbReference type="ARBA" id="ARBA00022694"/>
    </source>
</evidence>
<feature type="compositionally biased region" description="Basic residues" evidence="16">
    <location>
        <begin position="935"/>
        <end position="947"/>
    </location>
</feature>
<dbReference type="EMBL" id="LR536450">
    <property type="protein sequence ID" value="VFU08067.1"/>
    <property type="molecule type" value="Genomic_DNA"/>
</dbReference>
<dbReference type="GO" id="GO:0006364">
    <property type="term" value="P:rRNA processing"/>
    <property type="evidence" value="ECO:0007669"/>
    <property type="project" value="UniProtKB-UniRule"/>
</dbReference>
<evidence type="ECO:0000256" key="8">
    <source>
        <dbReference type="ARBA" id="ARBA00022723"/>
    </source>
</evidence>
<name>A0A4V6IMD9_METTU</name>
<evidence type="ECO:0000259" key="17">
    <source>
        <dbReference type="Pfam" id="PF00575"/>
    </source>
</evidence>
<dbReference type="GO" id="GO:0019843">
    <property type="term" value="F:rRNA binding"/>
    <property type="evidence" value="ECO:0007669"/>
    <property type="project" value="UniProtKB-KW"/>
</dbReference>
<dbReference type="RefSeq" id="WP_134487895.1">
    <property type="nucleotide sequence ID" value="NZ_CP139089.1"/>
</dbReference>
<dbReference type="Proteomes" id="UP000294360">
    <property type="component" value="Chromosome"/>
</dbReference>
<keyword evidence="5 15" id="KW-0698">rRNA processing</keyword>
<feature type="compositionally biased region" description="Low complexity" evidence="16">
    <location>
        <begin position="207"/>
        <end position="216"/>
    </location>
</feature>
<dbReference type="InterPro" id="IPR004659">
    <property type="entry name" value="RNase_E/G"/>
</dbReference>
<evidence type="ECO:0000256" key="3">
    <source>
        <dbReference type="ARBA" id="ARBA00022490"/>
    </source>
</evidence>
<evidence type="ECO:0000256" key="11">
    <source>
        <dbReference type="ARBA" id="ARBA00022801"/>
    </source>
</evidence>
<feature type="compositionally biased region" description="Basic and acidic residues" evidence="16">
    <location>
        <begin position="117"/>
        <end position="130"/>
    </location>
</feature>
<dbReference type="GO" id="GO:0008270">
    <property type="term" value="F:zinc ion binding"/>
    <property type="evidence" value="ECO:0007669"/>
    <property type="project" value="UniProtKB-UniRule"/>
</dbReference>
<dbReference type="PANTHER" id="PTHR30001">
    <property type="entry name" value="RIBONUCLEASE"/>
    <property type="match status" value="1"/>
</dbReference>
<evidence type="ECO:0000259" key="18">
    <source>
        <dbReference type="Pfam" id="PF10150"/>
    </source>
</evidence>
<dbReference type="Pfam" id="PF20833">
    <property type="entry name" value="RNase_E_G_Thio"/>
    <property type="match status" value="1"/>
</dbReference>
<dbReference type="CDD" id="cd04453">
    <property type="entry name" value="S1_RNase_E"/>
    <property type="match status" value="1"/>
</dbReference>
<feature type="binding site" evidence="15">
    <location>
        <position position="521"/>
    </location>
    <ligand>
        <name>Mg(2+)</name>
        <dbReference type="ChEBI" id="CHEBI:18420"/>
        <note>catalytic</note>
    </ligand>
</feature>
<feature type="domain" description="RNA-binding protein AU-1/Ribonuclease E/G" evidence="18">
    <location>
        <begin position="339"/>
        <end position="609"/>
    </location>
</feature>
<feature type="compositionally biased region" description="Low complexity" evidence="16">
    <location>
        <begin position="917"/>
        <end position="934"/>
    </location>
</feature>
<keyword evidence="13 15" id="KW-0694">RNA-binding</keyword>
<evidence type="ECO:0000313" key="21">
    <source>
        <dbReference type="Proteomes" id="UP000294360"/>
    </source>
</evidence>
<comment type="cofactor">
    <cofactor evidence="15">
        <name>Zn(2+)</name>
        <dbReference type="ChEBI" id="CHEBI:29105"/>
    </cofactor>
    <text evidence="15">Binds 2 Zn(2+) ions per homotetramer.</text>
</comment>
<dbReference type="GO" id="GO:0008033">
    <property type="term" value="P:tRNA processing"/>
    <property type="evidence" value="ECO:0007669"/>
    <property type="project" value="UniProtKB-UniRule"/>
</dbReference>
<evidence type="ECO:0000256" key="10">
    <source>
        <dbReference type="ARBA" id="ARBA00022759"/>
    </source>
</evidence>
<comment type="function">
    <text evidence="15">Endoribonuclease that plays a central role in RNA processing and decay. Required for the maturation of 5S and 16S rRNAs and the majority of tRNAs. Also involved in the degradation of most mRNAs.</text>
</comment>
<dbReference type="AlphaFoldDB" id="A0A4V6IMD9"/>
<evidence type="ECO:0000256" key="5">
    <source>
        <dbReference type="ARBA" id="ARBA00022552"/>
    </source>
</evidence>
<evidence type="ECO:0000256" key="13">
    <source>
        <dbReference type="ARBA" id="ARBA00022884"/>
    </source>
</evidence>
<evidence type="ECO:0000256" key="12">
    <source>
        <dbReference type="ARBA" id="ARBA00022842"/>
    </source>
</evidence>
<proteinExistence type="inferred from homology"/>
<feature type="region of interest" description="Disordered" evidence="16">
    <location>
        <begin position="94"/>
        <end position="188"/>
    </location>
</feature>
<organism evidence="20 21">
    <name type="scientific">Methylocella tundrae</name>
    <dbReference type="NCBI Taxonomy" id="227605"/>
    <lineage>
        <taxon>Bacteria</taxon>
        <taxon>Pseudomonadati</taxon>
        <taxon>Pseudomonadota</taxon>
        <taxon>Alphaproteobacteria</taxon>
        <taxon>Hyphomicrobiales</taxon>
        <taxon>Beijerinckiaceae</taxon>
        <taxon>Methylocella</taxon>
    </lineage>
</organism>
<keyword evidence="11 15" id="KW-0378">Hydrolase</keyword>
<dbReference type="GO" id="GO:0000287">
    <property type="term" value="F:magnesium ion binding"/>
    <property type="evidence" value="ECO:0007669"/>
    <property type="project" value="UniProtKB-UniRule"/>
</dbReference>
<evidence type="ECO:0000256" key="4">
    <source>
        <dbReference type="ARBA" id="ARBA00022519"/>
    </source>
</evidence>
<keyword evidence="7 15" id="KW-0540">Nuclease</keyword>
<evidence type="ECO:0000259" key="19">
    <source>
        <dbReference type="Pfam" id="PF20833"/>
    </source>
</evidence>
<feature type="compositionally biased region" description="Low complexity" evidence="16">
    <location>
        <begin position="827"/>
        <end position="838"/>
    </location>
</feature>
<feature type="compositionally biased region" description="Low complexity" evidence="16">
    <location>
        <begin position="1012"/>
        <end position="1037"/>
    </location>
</feature>
<feature type="compositionally biased region" description="Acidic residues" evidence="16">
    <location>
        <begin position="842"/>
        <end position="852"/>
    </location>
</feature>
<feature type="region of interest" description="Disordered" evidence="16">
    <location>
        <begin position="756"/>
        <end position="1057"/>
    </location>
</feature>
<comment type="subunit">
    <text evidence="15">Homotetramer formed by a dimer of dimers.</text>
</comment>
<evidence type="ECO:0000256" key="15">
    <source>
        <dbReference type="HAMAP-Rule" id="MF_00970"/>
    </source>
</evidence>
<evidence type="ECO:0000256" key="16">
    <source>
        <dbReference type="SAM" id="MobiDB-lite"/>
    </source>
</evidence>
<dbReference type="GO" id="GO:0005737">
    <property type="term" value="C:cytoplasm"/>
    <property type="evidence" value="ECO:0007669"/>
    <property type="project" value="UniProtKB-SubCell"/>
</dbReference>
<keyword evidence="15" id="KW-0862">Zinc</keyword>
<dbReference type="Pfam" id="PF00575">
    <property type="entry name" value="S1"/>
    <property type="match status" value="1"/>
</dbReference>
<keyword evidence="15" id="KW-0820">tRNA-binding</keyword>
<feature type="binding site" evidence="15">
    <location>
        <position position="625"/>
    </location>
    <ligand>
        <name>Zn(2+)</name>
        <dbReference type="ChEBI" id="CHEBI:29105"/>
        <note>ligand shared between dimeric partners</note>
    </ligand>
</feature>